<feature type="transmembrane region" description="Helical" evidence="7">
    <location>
        <begin position="161"/>
        <end position="178"/>
    </location>
</feature>
<feature type="transmembrane region" description="Helical" evidence="7">
    <location>
        <begin position="493"/>
        <end position="512"/>
    </location>
</feature>
<feature type="transmembrane region" description="Helical" evidence="7">
    <location>
        <begin position="6"/>
        <end position="26"/>
    </location>
</feature>
<feature type="transmembrane region" description="Helical" evidence="7">
    <location>
        <begin position="432"/>
        <end position="455"/>
    </location>
</feature>
<comment type="subcellular location">
    <subcellularLocation>
        <location evidence="1">Cell membrane</location>
        <topology evidence="1">Multi-pass membrane protein</topology>
    </subcellularLocation>
</comment>
<keyword evidence="6 7" id="KW-0472">Membrane</keyword>
<feature type="domain" description="CstA N-terminal" evidence="8">
    <location>
        <begin position="361"/>
        <end position="508"/>
    </location>
</feature>
<evidence type="ECO:0000313" key="10">
    <source>
        <dbReference type="Proteomes" id="UP000033452"/>
    </source>
</evidence>
<keyword evidence="4 7" id="KW-0812">Transmembrane</keyword>
<dbReference type="PANTHER" id="PTHR30252">
    <property type="entry name" value="INNER MEMBRANE PEPTIDE TRANSPORTER"/>
    <property type="match status" value="1"/>
</dbReference>
<evidence type="ECO:0000256" key="2">
    <source>
        <dbReference type="ARBA" id="ARBA00007755"/>
    </source>
</evidence>
<feature type="transmembrane region" description="Helical" evidence="7">
    <location>
        <begin position="524"/>
        <end position="544"/>
    </location>
</feature>
<reference evidence="9 10" key="1">
    <citation type="journal article" date="2015" name="BMC Genomics">
        <title>Genome mining reveals unlocked bioactive potential of marine Gram-negative bacteria.</title>
        <authorList>
            <person name="Machado H."/>
            <person name="Sonnenschein E.C."/>
            <person name="Melchiorsen J."/>
            <person name="Gram L."/>
        </authorList>
    </citation>
    <scope>NUCLEOTIDE SEQUENCE [LARGE SCALE GENOMIC DNA]</scope>
    <source>
        <strain evidence="9 10">S2471</strain>
    </source>
</reference>
<dbReference type="GO" id="GO:0005886">
    <property type="term" value="C:plasma membrane"/>
    <property type="evidence" value="ECO:0007669"/>
    <property type="project" value="UniProtKB-SubCell"/>
</dbReference>
<gene>
    <name evidence="9" type="ORF">TW77_20775</name>
</gene>
<evidence type="ECO:0000256" key="1">
    <source>
        <dbReference type="ARBA" id="ARBA00004651"/>
    </source>
</evidence>
<feature type="domain" description="CstA N-terminal" evidence="8">
    <location>
        <begin position="3"/>
        <end position="346"/>
    </location>
</feature>
<feature type="transmembrane region" description="Helical" evidence="7">
    <location>
        <begin position="328"/>
        <end position="352"/>
    </location>
</feature>
<evidence type="ECO:0000313" key="9">
    <source>
        <dbReference type="EMBL" id="KJZ06031.1"/>
    </source>
</evidence>
<comment type="caution">
    <text evidence="9">The sequence shown here is derived from an EMBL/GenBank/DDBJ whole genome shotgun (WGS) entry which is preliminary data.</text>
</comment>
<feature type="transmembrane region" description="Helical" evidence="7">
    <location>
        <begin position="88"/>
        <end position="109"/>
    </location>
</feature>
<protein>
    <submittedName>
        <fullName evidence="9">Carbon starvation protein CstA</fullName>
    </submittedName>
</protein>
<keyword evidence="10" id="KW-1185">Reference proteome</keyword>
<evidence type="ECO:0000256" key="4">
    <source>
        <dbReference type="ARBA" id="ARBA00022692"/>
    </source>
</evidence>
<feature type="transmembrane region" description="Helical" evidence="7">
    <location>
        <begin position="461"/>
        <end position="486"/>
    </location>
</feature>
<dbReference type="InterPro" id="IPR003706">
    <property type="entry name" value="CstA_N"/>
</dbReference>
<dbReference type="Pfam" id="PF02554">
    <property type="entry name" value="CstA"/>
    <property type="match status" value="2"/>
</dbReference>
<keyword evidence="3" id="KW-1003">Cell membrane</keyword>
<proteinExistence type="inferred from homology"/>
<feature type="transmembrane region" description="Helical" evidence="7">
    <location>
        <begin position="185"/>
        <end position="203"/>
    </location>
</feature>
<dbReference type="PANTHER" id="PTHR30252:SF0">
    <property type="entry name" value="PEPTIDE TRANSPORTER CSTA"/>
    <property type="match status" value="1"/>
</dbReference>
<dbReference type="RefSeq" id="WP_046006881.1">
    <property type="nucleotide sequence ID" value="NZ_JXYA01000057.1"/>
</dbReference>
<evidence type="ECO:0000256" key="5">
    <source>
        <dbReference type="ARBA" id="ARBA00022989"/>
    </source>
</evidence>
<evidence type="ECO:0000256" key="7">
    <source>
        <dbReference type="SAM" id="Phobius"/>
    </source>
</evidence>
<dbReference type="Proteomes" id="UP000033452">
    <property type="component" value="Unassembled WGS sequence"/>
</dbReference>
<organism evidence="9 10">
    <name type="scientific">Pseudoalteromonas rubra</name>
    <dbReference type="NCBI Taxonomy" id="43658"/>
    <lineage>
        <taxon>Bacteria</taxon>
        <taxon>Pseudomonadati</taxon>
        <taxon>Pseudomonadota</taxon>
        <taxon>Gammaproteobacteria</taxon>
        <taxon>Alteromonadales</taxon>
        <taxon>Pseudoalteromonadaceae</taxon>
        <taxon>Pseudoalteromonas</taxon>
    </lineage>
</organism>
<dbReference type="GO" id="GO:0009267">
    <property type="term" value="P:cellular response to starvation"/>
    <property type="evidence" value="ECO:0007669"/>
    <property type="project" value="InterPro"/>
</dbReference>
<feature type="transmembrane region" description="Helical" evidence="7">
    <location>
        <begin position="255"/>
        <end position="276"/>
    </location>
</feature>
<keyword evidence="5 7" id="KW-1133">Transmembrane helix</keyword>
<feature type="transmembrane region" description="Helical" evidence="7">
    <location>
        <begin position="223"/>
        <end position="243"/>
    </location>
</feature>
<feature type="transmembrane region" description="Helical" evidence="7">
    <location>
        <begin position="130"/>
        <end position="155"/>
    </location>
</feature>
<accession>A0A0F4QEC7</accession>
<dbReference type="EMBL" id="JXYA01000057">
    <property type="protein sequence ID" value="KJZ06031.1"/>
    <property type="molecule type" value="Genomic_DNA"/>
</dbReference>
<evidence type="ECO:0000256" key="3">
    <source>
        <dbReference type="ARBA" id="ARBA00022475"/>
    </source>
</evidence>
<dbReference type="PATRIC" id="fig|43658.5.peg.4382"/>
<feature type="transmembrane region" description="Helical" evidence="7">
    <location>
        <begin position="390"/>
        <end position="411"/>
    </location>
</feature>
<feature type="transmembrane region" description="Helical" evidence="7">
    <location>
        <begin position="288"/>
        <end position="308"/>
    </location>
</feature>
<name>A0A0F4QEC7_9GAMM</name>
<dbReference type="InterPro" id="IPR051605">
    <property type="entry name" value="CstA"/>
</dbReference>
<dbReference type="OrthoDB" id="9761224at2"/>
<evidence type="ECO:0000256" key="6">
    <source>
        <dbReference type="ARBA" id="ARBA00023136"/>
    </source>
</evidence>
<feature type="transmembrane region" description="Helical" evidence="7">
    <location>
        <begin position="62"/>
        <end position="82"/>
    </location>
</feature>
<evidence type="ECO:0000259" key="8">
    <source>
        <dbReference type="Pfam" id="PF02554"/>
    </source>
</evidence>
<sequence>MQSIMIVLFGILGMLFGWFVYSKFIAEKIFKMDDKFVTPAHELNDGIDYVPTNKVVLWGHHFTSVAGAAPIVGPAIAVYWGWVPAVLWVVFGTIFFAGVHDMGALWASARHKGKSMGALSETVIGKRTRSLFMIVVFLVLLMVNAVFGVVIANSFVANPSAVFPAWAAILVALVIGQLLKRQVPLVPLCVVGVAILYASIYVGSGMPLALPSELFGLADKANWIIILFIYAAVASLLPVWMLLQPRDFINGMQLLVGLVLLYGAVFVVMPDITAPAFNTQTAVDTPSIIPLLFVTIACGAVSGFHGIVSSGTSSKQLDKETDGRFVGYLGAVGEGSLALITLVAVSGVMLAVSPEEWHEIYSHLGAGSVGAFIQGGANLISNGWGLSVEIASTLLAVMVVLFAGTTMDSGVRLQRYIIQEWGEIYQLTALKNGVLATLVAVGCCLLLAFGAGGASGSGGMIIWPLFGSTNQILASLTLLVISVYLIKLGRPAKFTLIPMIFVILMAFFAGVIKLGEYYEQGNWLLVALDIIVLVVSVLVMLEAWSVVSKLKLQKDDSATAQSD</sequence>
<dbReference type="AlphaFoldDB" id="A0A0F4QEC7"/>
<comment type="similarity">
    <text evidence="2">Belongs to the peptide transporter carbon starvation (CstA) (TC 2.A.114) family.</text>
</comment>